<feature type="repeat" description="WD" evidence="2">
    <location>
        <begin position="749"/>
        <end position="790"/>
    </location>
</feature>
<dbReference type="PANTHER" id="PTHR10039">
    <property type="entry name" value="AMELOGENIN"/>
    <property type="match status" value="1"/>
</dbReference>
<evidence type="ECO:0000256" key="2">
    <source>
        <dbReference type="PROSITE-ProRule" id="PRU00221"/>
    </source>
</evidence>
<dbReference type="EMBL" id="JAQQWE010000010">
    <property type="protein sequence ID" value="KAK7937635.1"/>
    <property type="molecule type" value="Genomic_DNA"/>
</dbReference>
<name>A0ABR1PT68_9PEZI</name>
<dbReference type="InterPro" id="IPR027417">
    <property type="entry name" value="P-loop_NTPase"/>
</dbReference>
<dbReference type="InterPro" id="IPR015943">
    <property type="entry name" value="WD40/YVTN_repeat-like_dom_sf"/>
</dbReference>
<evidence type="ECO:0000313" key="5">
    <source>
        <dbReference type="Proteomes" id="UP001391051"/>
    </source>
</evidence>
<keyword evidence="1" id="KW-0677">Repeat</keyword>
<reference evidence="4 5" key="1">
    <citation type="submission" date="2023-01" db="EMBL/GenBank/DDBJ databases">
        <title>Analysis of 21 Apiospora genomes using comparative genomics revels a genus with tremendous synthesis potential of carbohydrate active enzymes and secondary metabolites.</title>
        <authorList>
            <person name="Sorensen T."/>
        </authorList>
    </citation>
    <scope>NUCLEOTIDE SEQUENCE [LARGE SCALE GENOMIC DNA]</scope>
    <source>
        <strain evidence="4 5">CBS 24483</strain>
    </source>
</reference>
<dbReference type="RefSeq" id="XP_066692963.1">
    <property type="nucleotide sequence ID" value="XM_066850725.1"/>
</dbReference>
<gene>
    <name evidence="4" type="ORF">PG986_014503</name>
</gene>
<proteinExistence type="predicted"/>
<keyword evidence="2" id="KW-0853">WD repeat</keyword>
<dbReference type="PROSITE" id="PS50082">
    <property type="entry name" value="WD_REPEATS_2"/>
    <property type="match status" value="1"/>
</dbReference>
<dbReference type="InterPro" id="IPR056884">
    <property type="entry name" value="NPHP3-like_N"/>
</dbReference>
<dbReference type="Gene3D" id="3.40.50.300">
    <property type="entry name" value="P-loop containing nucleotide triphosphate hydrolases"/>
    <property type="match status" value="1"/>
</dbReference>
<sequence length="894" mass="99525">MAEVLGTAASALAVIELAAKITKLCAQYGKDVSNAKGDIGRINTEVTNLKAVTESVRKILDGPQGTKLRTSQNLHTALQDGQGELQKLEEDLSPGKSRKAMSRFGLRALKWPFRSEDVQKKVDNFQRCSAMVFAALQVDQTTVLLDIDQRLVLDKLPIAQGASFDSHAEEHNPTCLRDTRVELLREIDQWIQDPNAEAMFWLSGMAGTGKSTISRTLAQTASKGGFIGASFFFKRGEGDRGGVSKFFSTLAAQLGSHEPAVIPHIQAAIDSDPAIFGKAMREQIEKLIFQPLSKLSGAAYKDRALLLVIDALDECEHEEDVKRLIHLFSGSKSIQSPRLKIFLTSRPELPIRLGFTAIKGAYQDLVLHEVAEPVIERDIRAFLKSELTRVRREYNALEPDERHLPATWPSEGDLRTLAKMAVPLFIFAATVCRFVDDRKGANPQKKLCRVLEQRTKSQESKLDATYMPVLEQLLIDRTVREREESLGQFRTIIGSIVVLANPLSASALSRILNTALDDVLESLALLHSVLSIPDSSEQPIRLLHLSFRDFLLDPEKRESNQFWIDEKEVHRRLATECLRVMNSSLRMDICQVQAPGTTLSEIDSQRINERLQPEIQYACRYWVYHLEQSGTMITDDCEVYNFLKSHLLHWLEALSLMNRASESLRVLTTLSSLIPSTSKSLIDFLSDANRFILTNVSTIQVAPLQVYSSSLLFAPKQSVIRAVFRDDVPQWIKRRPEVDDKWNNCRQTLEGHSSVVSSVAFSPDSQLVASASDDNTVKVWDAQMGQVLQTTHIGTISSILSCSPSSSHLLTDVGAIAIGTQPSQLSTPQREVSRLGYGISEDHSWITWYGNYLLWLPPDFRPVSSAVAGSLITIGCASGRVVFIECDMEGVGKQ</sequence>
<evidence type="ECO:0000259" key="3">
    <source>
        <dbReference type="Pfam" id="PF24883"/>
    </source>
</evidence>
<dbReference type="InterPro" id="IPR036322">
    <property type="entry name" value="WD40_repeat_dom_sf"/>
</dbReference>
<dbReference type="SMART" id="SM00320">
    <property type="entry name" value="WD40"/>
    <property type="match status" value="1"/>
</dbReference>
<dbReference type="SUPFAM" id="SSF52540">
    <property type="entry name" value="P-loop containing nucleoside triphosphate hydrolases"/>
    <property type="match status" value="1"/>
</dbReference>
<dbReference type="InterPro" id="IPR001680">
    <property type="entry name" value="WD40_rpt"/>
</dbReference>
<feature type="domain" description="Nephrocystin 3-like N-terminal" evidence="3">
    <location>
        <begin position="186"/>
        <end position="346"/>
    </location>
</feature>
<organism evidence="4 5">
    <name type="scientific">Apiospora aurea</name>
    <dbReference type="NCBI Taxonomy" id="335848"/>
    <lineage>
        <taxon>Eukaryota</taxon>
        <taxon>Fungi</taxon>
        <taxon>Dikarya</taxon>
        <taxon>Ascomycota</taxon>
        <taxon>Pezizomycotina</taxon>
        <taxon>Sordariomycetes</taxon>
        <taxon>Xylariomycetidae</taxon>
        <taxon>Amphisphaeriales</taxon>
        <taxon>Apiosporaceae</taxon>
        <taxon>Apiospora</taxon>
    </lineage>
</organism>
<accession>A0ABR1PT68</accession>
<dbReference type="PROSITE" id="PS50294">
    <property type="entry name" value="WD_REPEATS_REGION"/>
    <property type="match status" value="1"/>
</dbReference>
<evidence type="ECO:0000256" key="1">
    <source>
        <dbReference type="ARBA" id="ARBA00022737"/>
    </source>
</evidence>
<dbReference type="GeneID" id="92083787"/>
<protein>
    <recommendedName>
        <fullName evidence="3">Nephrocystin 3-like N-terminal domain-containing protein</fullName>
    </recommendedName>
</protein>
<dbReference type="Pfam" id="PF24883">
    <property type="entry name" value="NPHP3_N"/>
    <property type="match status" value="1"/>
</dbReference>
<dbReference type="SUPFAM" id="SSF50978">
    <property type="entry name" value="WD40 repeat-like"/>
    <property type="match status" value="1"/>
</dbReference>
<dbReference type="Gene3D" id="2.130.10.10">
    <property type="entry name" value="YVTN repeat-like/Quinoprotein amine dehydrogenase"/>
    <property type="match status" value="1"/>
</dbReference>
<dbReference type="Proteomes" id="UP001391051">
    <property type="component" value="Unassembled WGS sequence"/>
</dbReference>
<evidence type="ECO:0000313" key="4">
    <source>
        <dbReference type="EMBL" id="KAK7937635.1"/>
    </source>
</evidence>
<dbReference type="PANTHER" id="PTHR10039:SF16">
    <property type="entry name" value="GPI INOSITOL-DEACYLASE"/>
    <property type="match status" value="1"/>
</dbReference>
<comment type="caution">
    <text evidence="4">The sequence shown here is derived from an EMBL/GenBank/DDBJ whole genome shotgun (WGS) entry which is preliminary data.</text>
</comment>
<keyword evidence="5" id="KW-1185">Reference proteome</keyword>
<dbReference type="Pfam" id="PF00400">
    <property type="entry name" value="WD40"/>
    <property type="match status" value="1"/>
</dbReference>